<comment type="similarity">
    <text evidence="5">Belongs to the protein N5-glutamine methyltransferase family. PrmC subfamily.</text>
</comment>
<dbReference type="Gene3D" id="1.10.8.10">
    <property type="entry name" value="DNA helicase RuvA subunit, C-terminal domain"/>
    <property type="match status" value="1"/>
</dbReference>
<dbReference type="Pfam" id="PF05175">
    <property type="entry name" value="MTS"/>
    <property type="match status" value="1"/>
</dbReference>
<feature type="binding site" evidence="5">
    <location>
        <position position="183"/>
    </location>
    <ligand>
        <name>S-adenosyl-L-methionine</name>
        <dbReference type="ChEBI" id="CHEBI:59789"/>
    </ligand>
</feature>
<dbReference type="InterPro" id="IPR004556">
    <property type="entry name" value="HemK-like"/>
</dbReference>
<name>A0A840CRU4_9BACT</name>
<gene>
    <name evidence="5" type="primary">prmC</name>
    <name evidence="9" type="ORF">GGR21_000358</name>
</gene>
<dbReference type="PANTHER" id="PTHR18895">
    <property type="entry name" value="HEMK METHYLTRANSFERASE"/>
    <property type="match status" value="1"/>
</dbReference>
<comment type="caution">
    <text evidence="5">Lacks conserved residue(s) required for the propagation of feature annotation.</text>
</comment>
<dbReference type="InterPro" id="IPR050320">
    <property type="entry name" value="N5-glutamine_MTase"/>
</dbReference>
<evidence type="ECO:0000256" key="4">
    <source>
        <dbReference type="ARBA" id="ARBA00048391"/>
    </source>
</evidence>
<dbReference type="NCBIfam" id="TIGR00536">
    <property type="entry name" value="hemK_fam"/>
    <property type="match status" value="1"/>
</dbReference>
<sequence>MQETITYIKTLLHKYYPESEISGFIRIIIEYITGKPYAQAMLENKELSKLQARNINNIIKRLRTYEPIQHITGETEFFGLPFIVNKNVLIPRPETEELVELILNENKEDKLNILDIGTGSGAIAIALAKYKKEAKISAWDISKDALLIAKGNAERNAVDIDFEQVDVLIDYPTDKKYDIIVSNPPYILESEKRDMEKNVLDYEPHIALFVPDDRALIFYERIADIALDILNPDGKLYFEINQALGKETVKMLENRGFSNVTLYQDINKNDRMTSASPSPFEGGETNTMTENESTKRETI</sequence>
<proteinExistence type="inferred from homology"/>
<dbReference type="GO" id="GO:0003676">
    <property type="term" value="F:nucleic acid binding"/>
    <property type="evidence" value="ECO:0007669"/>
    <property type="project" value="InterPro"/>
</dbReference>
<keyword evidence="3 5" id="KW-0949">S-adenosyl-L-methionine</keyword>
<comment type="caution">
    <text evidence="9">The sequence shown here is derived from an EMBL/GenBank/DDBJ whole genome shotgun (WGS) entry which is preliminary data.</text>
</comment>
<feature type="domain" description="Release factor glutamine methyltransferase N-terminal" evidence="8">
    <location>
        <begin position="12"/>
        <end position="73"/>
    </location>
</feature>
<feature type="domain" description="Methyltransferase small" evidence="7">
    <location>
        <begin position="106"/>
        <end position="191"/>
    </location>
</feature>
<dbReference type="InterPro" id="IPR002052">
    <property type="entry name" value="DNA_methylase_N6_adenine_CS"/>
</dbReference>
<evidence type="ECO:0000256" key="2">
    <source>
        <dbReference type="ARBA" id="ARBA00022679"/>
    </source>
</evidence>
<reference evidence="9 10" key="1">
    <citation type="submission" date="2020-08" db="EMBL/GenBank/DDBJ databases">
        <title>Genomic Encyclopedia of Type Strains, Phase IV (KMG-IV): sequencing the most valuable type-strain genomes for metagenomic binning, comparative biology and taxonomic classification.</title>
        <authorList>
            <person name="Goeker M."/>
        </authorList>
    </citation>
    <scope>NUCLEOTIDE SEQUENCE [LARGE SCALE GENOMIC DNA]</scope>
    <source>
        <strain evidence="9 10">DSM 104969</strain>
    </source>
</reference>
<dbReference type="GO" id="GO:0032259">
    <property type="term" value="P:methylation"/>
    <property type="evidence" value="ECO:0007669"/>
    <property type="project" value="UniProtKB-KW"/>
</dbReference>
<organism evidence="9 10">
    <name type="scientific">Dysgonomonas hofstadii</name>
    <dbReference type="NCBI Taxonomy" id="637886"/>
    <lineage>
        <taxon>Bacteria</taxon>
        <taxon>Pseudomonadati</taxon>
        <taxon>Bacteroidota</taxon>
        <taxon>Bacteroidia</taxon>
        <taxon>Bacteroidales</taxon>
        <taxon>Dysgonomonadaceae</taxon>
        <taxon>Dysgonomonas</taxon>
    </lineage>
</organism>
<feature type="compositionally biased region" description="Polar residues" evidence="6">
    <location>
        <begin position="268"/>
        <end position="277"/>
    </location>
</feature>
<dbReference type="Proteomes" id="UP000555103">
    <property type="component" value="Unassembled WGS sequence"/>
</dbReference>
<dbReference type="AlphaFoldDB" id="A0A840CRU4"/>
<evidence type="ECO:0000256" key="5">
    <source>
        <dbReference type="HAMAP-Rule" id="MF_02126"/>
    </source>
</evidence>
<dbReference type="EC" id="2.1.1.297" evidence="5"/>
<evidence type="ECO:0000259" key="7">
    <source>
        <dbReference type="Pfam" id="PF05175"/>
    </source>
</evidence>
<comment type="catalytic activity">
    <reaction evidence="4 5">
        <text>L-glutaminyl-[peptide chain release factor] + S-adenosyl-L-methionine = N(5)-methyl-L-glutaminyl-[peptide chain release factor] + S-adenosyl-L-homocysteine + H(+)</text>
        <dbReference type="Rhea" id="RHEA:42896"/>
        <dbReference type="Rhea" id="RHEA-COMP:10271"/>
        <dbReference type="Rhea" id="RHEA-COMP:10272"/>
        <dbReference type="ChEBI" id="CHEBI:15378"/>
        <dbReference type="ChEBI" id="CHEBI:30011"/>
        <dbReference type="ChEBI" id="CHEBI:57856"/>
        <dbReference type="ChEBI" id="CHEBI:59789"/>
        <dbReference type="ChEBI" id="CHEBI:61891"/>
        <dbReference type="EC" id="2.1.1.297"/>
    </reaction>
</comment>
<protein>
    <recommendedName>
        <fullName evidence="5">Release factor glutamine methyltransferase</fullName>
        <shortName evidence="5">RF MTase</shortName>
        <ecNumber evidence="5">2.1.1.297</ecNumber>
    </recommendedName>
    <alternativeName>
        <fullName evidence="5">N5-glutamine methyltransferase PrmC</fullName>
    </alternativeName>
    <alternativeName>
        <fullName evidence="5">Protein-(glutamine-N5) MTase PrmC</fullName>
    </alternativeName>
    <alternativeName>
        <fullName evidence="5">Protein-glutamine N-methyltransferase PrmC</fullName>
    </alternativeName>
</protein>
<evidence type="ECO:0000259" key="8">
    <source>
        <dbReference type="Pfam" id="PF17827"/>
    </source>
</evidence>
<dbReference type="InterPro" id="IPR040758">
    <property type="entry name" value="PrmC_N"/>
</dbReference>
<dbReference type="PANTHER" id="PTHR18895:SF74">
    <property type="entry name" value="MTRF1L RELEASE FACTOR GLUTAMINE METHYLTRANSFERASE"/>
    <property type="match status" value="1"/>
</dbReference>
<dbReference type="SUPFAM" id="SSF53335">
    <property type="entry name" value="S-adenosyl-L-methionine-dependent methyltransferases"/>
    <property type="match status" value="1"/>
</dbReference>
<accession>A0A840CRU4</accession>
<evidence type="ECO:0000313" key="9">
    <source>
        <dbReference type="EMBL" id="MBB4034473.1"/>
    </source>
</evidence>
<dbReference type="HAMAP" id="MF_02126">
    <property type="entry name" value="RF_methyltr_PrmC"/>
    <property type="match status" value="1"/>
</dbReference>
<dbReference type="Gene3D" id="3.40.50.150">
    <property type="entry name" value="Vaccinia Virus protein VP39"/>
    <property type="match status" value="1"/>
</dbReference>
<comment type="function">
    <text evidence="5">Methylates the class 1 translation termination release factors RF1/PrfA and RF2/PrfB on the glutamine residue of the universally conserved GGQ motif.</text>
</comment>
<evidence type="ECO:0000256" key="1">
    <source>
        <dbReference type="ARBA" id="ARBA00022603"/>
    </source>
</evidence>
<dbReference type="PROSITE" id="PS00092">
    <property type="entry name" value="N6_MTASE"/>
    <property type="match status" value="1"/>
</dbReference>
<dbReference type="RefSeq" id="WP_183305404.1">
    <property type="nucleotide sequence ID" value="NZ_JACIEP010000001.1"/>
</dbReference>
<keyword evidence="10" id="KW-1185">Reference proteome</keyword>
<feature type="binding site" evidence="5">
    <location>
        <position position="140"/>
    </location>
    <ligand>
        <name>S-adenosyl-L-methionine</name>
        <dbReference type="ChEBI" id="CHEBI:59789"/>
    </ligand>
</feature>
<dbReference type="Pfam" id="PF17827">
    <property type="entry name" value="PrmC_N"/>
    <property type="match status" value="1"/>
</dbReference>
<keyword evidence="1 5" id="KW-0489">Methyltransferase</keyword>
<evidence type="ECO:0000256" key="3">
    <source>
        <dbReference type="ARBA" id="ARBA00022691"/>
    </source>
</evidence>
<feature type="binding site" evidence="5">
    <location>
        <begin position="117"/>
        <end position="121"/>
    </location>
    <ligand>
        <name>S-adenosyl-L-methionine</name>
        <dbReference type="ChEBI" id="CHEBI:59789"/>
    </ligand>
</feature>
<feature type="region of interest" description="Disordered" evidence="6">
    <location>
        <begin position="268"/>
        <end position="299"/>
    </location>
</feature>
<dbReference type="EMBL" id="JACIEP010000001">
    <property type="protein sequence ID" value="MBB4034473.1"/>
    <property type="molecule type" value="Genomic_DNA"/>
</dbReference>
<dbReference type="GO" id="GO:0102559">
    <property type="term" value="F:peptide chain release factor N(5)-glutamine methyltransferase activity"/>
    <property type="evidence" value="ECO:0007669"/>
    <property type="project" value="UniProtKB-EC"/>
</dbReference>
<evidence type="ECO:0000256" key="6">
    <source>
        <dbReference type="SAM" id="MobiDB-lite"/>
    </source>
</evidence>
<dbReference type="InterPro" id="IPR019874">
    <property type="entry name" value="RF_methyltr_PrmC"/>
</dbReference>
<dbReference type="CDD" id="cd02440">
    <property type="entry name" value="AdoMet_MTases"/>
    <property type="match status" value="1"/>
</dbReference>
<evidence type="ECO:0000313" key="10">
    <source>
        <dbReference type="Proteomes" id="UP000555103"/>
    </source>
</evidence>
<dbReference type="InterPro" id="IPR029063">
    <property type="entry name" value="SAM-dependent_MTases_sf"/>
</dbReference>
<keyword evidence="2 5" id="KW-0808">Transferase</keyword>
<dbReference type="InterPro" id="IPR007848">
    <property type="entry name" value="Small_mtfrase_dom"/>
</dbReference>
<feature type="compositionally biased region" description="Low complexity" evidence="6">
    <location>
        <begin position="281"/>
        <end position="291"/>
    </location>
</feature>
<dbReference type="NCBIfam" id="TIGR03534">
    <property type="entry name" value="RF_mod_PrmC"/>
    <property type="match status" value="1"/>
</dbReference>
<feature type="binding site" evidence="5">
    <location>
        <begin position="183"/>
        <end position="186"/>
    </location>
    <ligand>
        <name>substrate</name>
    </ligand>
</feature>